<sequence length="83" mass="9327">IMKVEKRYISYNTSSIWTKQQSNGETGDKRHKAALILARGGSKGIPLKNIKTLAGIPLLGWVLRAAVDSELFDRYSMHIKKNI</sequence>
<proteinExistence type="predicted"/>
<dbReference type="Ensembl" id="ENSNMLT00000021655.1">
    <property type="protein sequence ID" value="ENSNMLP00000019275.1"/>
    <property type="gene ID" value="ENSNMLG00000012627.1"/>
</dbReference>
<reference evidence="1" key="2">
    <citation type="submission" date="2025-09" db="UniProtKB">
        <authorList>
            <consortium name="Ensembl"/>
        </authorList>
    </citation>
    <scope>IDENTIFICATION</scope>
</reference>
<evidence type="ECO:0000313" key="2">
    <source>
        <dbReference type="Proteomes" id="UP000694523"/>
    </source>
</evidence>
<organism evidence="1 2">
    <name type="scientific">Neogobius melanostomus</name>
    <name type="common">round goby</name>
    <dbReference type="NCBI Taxonomy" id="47308"/>
    <lineage>
        <taxon>Eukaryota</taxon>
        <taxon>Metazoa</taxon>
        <taxon>Chordata</taxon>
        <taxon>Craniata</taxon>
        <taxon>Vertebrata</taxon>
        <taxon>Euteleostomi</taxon>
        <taxon>Actinopterygii</taxon>
        <taxon>Neopterygii</taxon>
        <taxon>Teleostei</taxon>
        <taxon>Neoteleostei</taxon>
        <taxon>Acanthomorphata</taxon>
        <taxon>Gobiaria</taxon>
        <taxon>Gobiiformes</taxon>
        <taxon>Gobioidei</taxon>
        <taxon>Gobiidae</taxon>
        <taxon>Benthophilinae</taxon>
        <taxon>Neogobiini</taxon>
        <taxon>Neogobius</taxon>
    </lineage>
</organism>
<protein>
    <recommendedName>
        <fullName evidence="3">N-acylneuraminate cytidylyltransferase</fullName>
    </recommendedName>
</protein>
<dbReference type="InterPro" id="IPR029044">
    <property type="entry name" value="Nucleotide-diphossugar_trans"/>
</dbReference>
<dbReference type="SUPFAM" id="SSF53448">
    <property type="entry name" value="Nucleotide-diphospho-sugar transferases"/>
    <property type="match status" value="1"/>
</dbReference>
<dbReference type="PANTHER" id="PTHR21485">
    <property type="entry name" value="HAD SUPERFAMILY MEMBERS CMAS AND KDSC"/>
    <property type="match status" value="1"/>
</dbReference>
<dbReference type="GO" id="GO:0008781">
    <property type="term" value="F:N-acylneuraminate cytidylyltransferase activity"/>
    <property type="evidence" value="ECO:0007669"/>
    <property type="project" value="TreeGrafter"/>
</dbReference>
<dbReference type="InterPro" id="IPR050793">
    <property type="entry name" value="CMP-NeuNAc_synthase"/>
</dbReference>
<dbReference type="PANTHER" id="PTHR21485:SF3">
    <property type="entry name" value="N-ACYLNEURAMINATE CYTIDYLYLTRANSFERASE"/>
    <property type="match status" value="1"/>
</dbReference>
<evidence type="ECO:0000313" key="1">
    <source>
        <dbReference type="Ensembl" id="ENSNMLP00000019275.1"/>
    </source>
</evidence>
<dbReference type="Proteomes" id="UP000694523">
    <property type="component" value="Unplaced"/>
</dbReference>
<evidence type="ECO:0008006" key="3">
    <source>
        <dbReference type="Google" id="ProtNLM"/>
    </source>
</evidence>
<dbReference type="AlphaFoldDB" id="A0A8C6TBX4"/>
<dbReference type="InterPro" id="IPR003329">
    <property type="entry name" value="Cytidylyl_trans"/>
</dbReference>
<dbReference type="Gene3D" id="3.90.550.10">
    <property type="entry name" value="Spore Coat Polysaccharide Biosynthesis Protein SpsA, Chain A"/>
    <property type="match status" value="1"/>
</dbReference>
<keyword evidence="2" id="KW-1185">Reference proteome</keyword>
<reference evidence="1" key="1">
    <citation type="submission" date="2025-08" db="UniProtKB">
        <authorList>
            <consortium name="Ensembl"/>
        </authorList>
    </citation>
    <scope>IDENTIFICATION</scope>
</reference>
<name>A0A8C6TBX4_9GOBI</name>
<accession>A0A8C6TBX4</accession>
<dbReference type="Pfam" id="PF02348">
    <property type="entry name" value="CTP_transf_3"/>
    <property type="match status" value="1"/>
</dbReference>